<evidence type="ECO:0000259" key="13">
    <source>
        <dbReference type="Pfam" id="PF00763"/>
    </source>
</evidence>
<evidence type="ECO:0000313" key="16">
    <source>
        <dbReference type="Proteomes" id="UP000245880"/>
    </source>
</evidence>
<dbReference type="GO" id="GO:0004488">
    <property type="term" value="F:methylenetetrahydrofolate dehydrogenase (NADP+) activity"/>
    <property type="evidence" value="ECO:0007669"/>
    <property type="project" value="UniProtKB-UniRule"/>
</dbReference>
<evidence type="ECO:0000256" key="7">
    <source>
        <dbReference type="ARBA" id="ARBA00023002"/>
    </source>
</evidence>
<dbReference type="InterPro" id="IPR046346">
    <property type="entry name" value="Aminoacid_DH-like_N_sf"/>
</dbReference>
<keyword evidence="2 12" id="KW-0554">One-carbon metabolism</keyword>
<feature type="binding site" evidence="12">
    <location>
        <position position="234"/>
    </location>
    <ligand>
        <name>NADP(+)</name>
        <dbReference type="ChEBI" id="CHEBI:58349"/>
    </ligand>
</feature>
<dbReference type="FunFam" id="3.40.50.10860:FF:000001">
    <property type="entry name" value="Bifunctional protein FolD"/>
    <property type="match status" value="1"/>
</dbReference>
<evidence type="ECO:0000256" key="6">
    <source>
        <dbReference type="ARBA" id="ARBA00022857"/>
    </source>
</evidence>
<dbReference type="PANTHER" id="PTHR48099">
    <property type="entry name" value="C-1-TETRAHYDROFOLATE SYNTHASE, CYTOPLASMIC-RELATED"/>
    <property type="match status" value="1"/>
</dbReference>
<gene>
    <name evidence="12" type="primary">folD</name>
    <name evidence="15" type="ORF">CLV98_103408</name>
</gene>
<dbReference type="EMBL" id="QGDT01000003">
    <property type="protein sequence ID" value="PWJ59035.1"/>
    <property type="molecule type" value="Genomic_DNA"/>
</dbReference>
<comment type="function">
    <text evidence="12">Catalyzes the oxidation of 5,10-methylenetetrahydrofolate to 5,10-methenyltetrahydrofolate and then the hydrolysis of 5,10-methenyltetrahydrofolate to 10-formyltetrahydrofolate.</text>
</comment>
<evidence type="ECO:0000256" key="10">
    <source>
        <dbReference type="ARBA" id="ARBA00023268"/>
    </source>
</evidence>
<dbReference type="InterPro" id="IPR020630">
    <property type="entry name" value="THF_DH/CycHdrlase_cat_dom"/>
</dbReference>
<dbReference type="EC" id="1.5.1.5" evidence="12"/>
<dbReference type="EC" id="3.5.4.9" evidence="12"/>
<sequence length="293" mass="31739">MQLLDGKAISAQIKAEIKQDVEQWVAKGGKKPHLAAILVGMDGASQTYVNSKIRSCEEIGFTSTLLKFDADISEKELLEAVESLNQNDDVDGFIVQLPLPKHISENTVMEAVDFKKDVDGFHPINVGRMCKGLPAYLSATPFGILEMLTRANIDTAGKHCVVIGRSQIVGLPMSILMQRNDYPGNCTVTITHSKTHNLKEICQTADILIVALGRPEFVTPEYVKEGAVVIDVGITRVADASKKSGFAIKGDVNFELVAPHTSYITPVPGGVGLMTICGLLTNTLKATKKEIYN</sequence>
<dbReference type="PRINTS" id="PR00085">
    <property type="entry name" value="THFDHDRGNASE"/>
</dbReference>
<accession>A0A316AMN6</accession>
<keyword evidence="5 12" id="KW-0378">Hydrolase</keyword>
<reference evidence="15 16" key="1">
    <citation type="submission" date="2018-03" db="EMBL/GenBank/DDBJ databases">
        <title>Genomic Encyclopedia of Archaeal and Bacterial Type Strains, Phase II (KMG-II): from individual species to whole genera.</title>
        <authorList>
            <person name="Goeker M."/>
        </authorList>
    </citation>
    <scope>NUCLEOTIDE SEQUENCE [LARGE SCALE GENOMIC DNA]</scope>
    <source>
        <strain evidence="15 16">DSM 100346</strain>
    </source>
</reference>
<keyword evidence="3 12" id="KW-0028">Amino-acid biosynthesis</keyword>
<evidence type="ECO:0000256" key="5">
    <source>
        <dbReference type="ARBA" id="ARBA00022801"/>
    </source>
</evidence>
<evidence type="ECO:0000259" key="14">
    <source>
        <dbReference type="Pfam" id="PF02882"/>
    </source>
</evidence>
<dbReference type="InterPro" id="IPR020631">
    <property type="entry name" value="THF_DH/CycHdrlase_NAD-bd_dom"/>
</dbReference>
<dbReference type="UniPathway" id="UPA00193"/>
<comment type="subunit">
    <text evidence="12">Homodimer.</text>
</comment>
<keyword evidence="16" id="KW-1185">Reference proteome</keyword>
<dbReference type="InterPro" id="IPR020867">
    <property type="entry name" value="THF_DH/CycHdrlase_CS"/>
</dbReference>
<dbReference type="SUPFAM" id="SSF51735">
    <property type="entry name" value="NAD(P)-binding Rossmann-fold domains"/>
    <property type="match status" value="1"/>
</dbReference>
<evidence type="ECO:0000313" key="15">
    <source>
        <dbReference type="EMBL" id="PWJ59035.1"/>
    </source>
</evidence>
<name>A0A316AMN6_9BACT</name>
<evidence type="ECO:0000256" key="4">
    <source>
        <dbReference type="ARBA" id="ARBA00022755"/>
    </source>
</evidence>
<evidence type="ECO:0000256" key="2">
    <source>
        <dbReference type="ARBA" id="ARBA00022563"/>
    </source>
</evidence>
<evidence type="ECO:0000256" key="12">
    <source>
        <dbReference type="HAMAP-Rule" id="MF_01576"/>
    </source>
</evidence>
<dbReference type="PANTHER" id="PTHR48099:SF5">
    <property type="entry name" value="C-1-TETRAHYDROFOLATE SYNTHASE, CYTOPLASMIC"/>
    <property type="match status" value="1"/>
</dbReference>
<evidence type="ECO:0000256" key="1">
    <source>
        <dbReference type="ARBA" id="ARBA00004777"/>
    </source>
</evidence>
<dbReference type="Gene3D" id="3.40.50.720">
    <property type="entry name" value="NAD(P)-binding Rossmann-like Domain"/>
    <property type="match status" value="1"/>
</dbReference>
<evidence type="ECO:0000256" key="8">
    <source>
        <dbReference type="ARBA" id="ARBA00023102"/>
    </source>
</evidence>
<dbReference type="InterPro" id="IPR036291">
    <property type="entry name" value="NAD(P)-bd_dom_sf"/>
</dbReference>
<organism evidence="15 16">
    <name type="scientific">Dyadobacter jejuensis</name>
    <dbReference type="NCBI Taxonomy" id="1082580"/>
    <lineage>
        <taxon>Bacteria</taxon>
        <taxon>Pseudomonadati</taxon>
        <taxon>Bacteroidota</taxon>
        <taxon>Cytophagia</taxon>
        <taxon>Cytophagales</taxon>
        <taxon>Spirosomataceae</taxon>
        <taxon>Dyadobacter</taxon>
    </lineage>
</organism>
<comment type="similarity">
    <text evidence="12">Belongs to the tetrahydrofolate dehydrogenase/cyclohydrolase family.</text>
</comment>
<proteinExistence type="inferred from homology"/>
<dbReference type="AlphaFoldDB" id="A0A316AMN6"/>
<dbReference type="GO" id="GO:0005829">
    <property type="term" value="C:cytosol"/>
    <property type="evidence" value="ECO:0007669"/>
    <property type="project" value="TreeGrafter"/>
</dbReference>
<dbReference type="GO" id="GO:0009086">
    <property type="term" value="P:methionine biosynthetic process"/>
    <property type="evidence" value="ECO:0007669"/>
    <property type="project" value="UniProtKB-KW"/>
</dbReference>
<dbReference type="Proteomes" id="UP000245880">
    <property type="component" value="Unassembled WGS sequence"/>
</dbReference>
<keyword evidence="4 12" id="KW-0658">Purine biosynthesis</keyword>
<feature type="domain" description="Tetrahydrofolate dehydrogenase/cyclohydrolase catalytic" evidence="13">
    <location>
        <begin position="4"/>
        <end position="119"/>
    </location>
</feature>
<dbReference type="HAMAP" id="MF_01576">
    <property type="entry name" value="THF_DHG_CYH"/>
    <property type="match status" value="1"/>
</dbReference>
<comment type="catalytic activity">
    <reaction evidence="11 12">
        <text>(6R)-5,10-methenyltetrahydrofolate + H2O = (6R)-10-formyltetrahydrofolate + H(+)</text>
        <dbReference type="Rhea" id="RHEA:23700"/>
        <dbReference type="ChEBI" id="CHEBI:15377"/>
        <dbReference type="ChEBI" id="CHEBI:15378"/>
        <dbReference type="ChEBI" id="CHEBI:57455"/>
        <dbReference type="ChEBI" id="CHEBI:195366"/>
        <dbReference type="EC" id="3.5.4.9"/>
    </reaction>
</comment>
<protein>
    <recommendedName>
        <fullName evidence="12">Bifunctional protein FolD</fullName>
    </recommendedName>
    <domain>
        <recommendedName>
            <fullName evidence="12">Methylenetetrahydrofolate dehydrogenase</fullName>
            <ecNumber evidence="12">1.5.1.5</ecNumber>
        </recommendedName>
    </domain>
    <domain>
        <recommendedName>
            <fullName evidence="12">Methenyltetrahydrofolate cyclohydrolase</fullName>
            <ecNumber evidence="12">3.5.4.9</ecNumber>
        </recommendedName>
    </domain>
</protein>
<evidence type="ECO:0000256" key="9">
    <source>
        <dbReference type="ARBA" id="ARBA00023167"/>
    </source>
</evidence>
<comment type="caution">
    <text evidence="12">Lacks conserved residue(s) required for the propagation of feature annotation.</text>
</comment>
<comment type="caution">
    <text evidence="15">The sequence shown here is derived from an EMBL/GenBank/DDBJ whole genome shotgun (WGS) entry which is preliminary data.</text>
</comment>
<feature type="binding site" evidence="12">
    <location>
        <begin position="164"/>
        <end position="166"/>
    </location>
    <ligand>
        <name>NADP(+)</name>
        <dbReference type="ChEBI" id="CHEBI:58349"/>
    </ligand>
</feature>
<evidence type="ECO:0000256" key="3">
    <source>
        <dbReference type="ARBA" id="ARBA00022605"/>
    </source>
</evidence>
<keyword evidence="6 12" id="KW-0521">NADP</keyword>
<dbReference type="SUPFAM" id="SSF53223">
    <property type="entry name" value="Aminoacid dehydrogenase-like, N-terminal domain"/>
    <property type="match status" value="1"/>
</dbReference>
<dbReference type="GO" id="GO:0035999">
    <property type="term" value="P:tetrahydrofolate interconversion"/>
    <property type="evidence" value="ECO:0007669"/>
    <property type="project" value="UniProtKB-UniRule"/>
</dbReference>
<dbReference type="GO" id="GO:0006164">
    <property type="term" value="P:purine nucleotide biosynthetic process"/>
    <property type="evidence" value="ECO:0007669"/>
    <property type="project" value="UniProtKB-KW"/>
</dbReference>
<comment type="pathway">
    <text evidence="1 12">One-carbon metabolism; tetrahydrofolate interconversion.</text>
</comment>
<dbReference type="Pfam" id="PF02882">
    <property type="entry name" value="THF_DHG_CYH_C"/>
    <property type="match status" value="1"/>
</dbReference>
<dbReference type="InterPro" id="IPR000672">
    <property type="entry name" value="THF_DH/CycHdrlase"/>
</dbReference>
<keyword evidence="10 12" id="KW-0511">Multifunctional enzyme</keyword>
<dbReference type="Gene3D" id="3.40.50.10860">
    <property type="entry name" value="Leucine Dehydrogenase, chain A, domain 1"/>
    <property type="match status" value="1"/>
</dbReference>
<comment type="catalytic activity">
    <reaction evidence="12">
        <text>(6R)-5,10-methylene-5,6,7,8-tetrahydrofolate + NADP(+) = (6R)-5,10-methenyltetrahydrofolate + NADPH</text>
        <dbReference type="Rhea" id="RHEA:22812"/>
        <dbReference type="ChEBI" id="CHEBI:15636"/>
        <dbReference type="ChEBI" id="CHEBI:57455"/>
        <dbReference type="ChEBI" id="CHEBI:57783"/>
        <dbReference type="ChEBI" id="CHEBI:58349"/>
        <dbReference type="EC" id="1.5.1.5"/>
    </reaction>
</comment>
<dbReference type="GO" id="GO:0000105">
    <property type="term" value="P:L-histidine biosynthetic process"/>
    <property type="evidence" value="ECO:0007669"/>
    <property type="project" value="UniProtKB-KW"/>
</dbReference>
<dbReference type="FunFam" id="3.40.50.720:FF:000189">
    <property type="entry name" value="Bifunctional protein FolD"/>
    <property type="match status" value="1"/>
</dbReference>
<dbReference type="OrthoDB" id="9803580at2"/>
<dbReference type="CDD" id="cd01080">
    <property type="entry name" value="NAD_bind_m-THF_DH_Cyclohyd"/>
    <property type="match status" value="1"/>
</dbReference>
<feature type="domain" description="Tetrahydrofolate dehydrogenase/cyclohydrolase NAD(P)-binding" evidence="14">
    <location>
        <begin position="138"/>
        <end position="290"/>
    </location>
</feature>
<evidence type="ECO:0000256" key="11">
    <source>
        <dbReference type="ARBA" id="ARBA00036357"/>
    </source>
</evidence>
<dbReference type="Pfam" id="PF00763">
    <property type="entry name" value="THF_DHG_CYH"/>
    <property type="match status" value="1"/>
</dbReference>
<keyword evidence="7 12" id="KW-0560">Oxidoreductase</keyword>
<keyword evidence="9 12" id="KW-0486">Methionine biosynthesis</keyword>
<keyword evidence="8 12" id="KW-0368">Histidine biosynthesis</keyword>
<dbReference type="GO" id="GO:0004477">
    <property type="term" value="F:methenyltetrahydrofolate cyclohydrolase activity"/>
    <property type="evidence" value="ECO:0007669"/>
    <property type="project" value="UniProtKB-UniRule"/>
</dbReference>
<dbReference type="PROSITE" id="PS00766">
    <property type="entry name" value="THF_DHG_CYH_1"/>
    <property type="match status" value="1"/>
</dbReference>
<dbReference type="RefSeq" id="WP_109673937.1">
    <property type="nucleotide sequence ID" value="NZ_QGDT01000003.1"/>
</dbReference>